<evidence type="ECO:0000313" key="2">
    <source>
        <dbReference type="EMBL" id="MDF3833269.1"/>
    </source>
</evidence>
<dbReference type="EMBL" id="JARJLM010000163">
    <property type="protein sequence ID" value="MDF3833269.1"/>
    <property type="molecule type" value="Genomic_DNA"/>
</dbReference>
<comment type="caution">
    <text evidence="2">The sequence shown here is derived from an EMBL/GenBank/DDBJ whole genome shotgun (WGS) entry which is preliminary data.</text>
</comment>
<evidence type="ECO:0000313" key="3">
    <source>
        <dbReference type="Proteomes" id="UP001216674"/>
    </source>
</evidence>
<organism evidence="2 3">
    <name type="scientific">Cupriavidus basilensis</name>
    <dbReference type="NCBI Taxonomy" id="68895"/>
    <lineage>
        <taxon>Bacteria</taxon>
        <taxon>Pseudomonadati</taxon>
        <taxon>Pseudomonadota</taxon>
        <taxon>Betaproteobacteria</taxon>
        <taxon>Burkholderiales</taxon>
        <taxon>Burkholderiaceae</taxon>
        <taxon>Cupriavidus</taxon>
    </lineage>
</organism>
<gene>
    <name evidence="2" type="ORF">P3W85_09965</name>
</gene>
<reference evidence="2 3" key="1">
    <citation type="submission" date="2023-03" db="EMBL/GenBank/DDBJ databases">
        <title>Draft assemblies of triclosan tolerant bacteria isolated from returned activated sludge.</title>
        <authorList>
            <person name="Van Hamelsveld S."/>
        </authorList>
    </citation>
    <scope>NUCLEOTIDE SEQUENCE [LARGE SCALE GENOMIC DNA]</scope>
    <source>
        <strain evidence="2 3">GW210010_S58</strain>
    </source>
</reference>
<keyword evidence="1" id="KW-0732">Signal</keyword>
<dbReference type="RefSeq" id="WP_276264667.1">
    <property type="nucleotide sequence ID" value="NZ_JARJLM010000163.1"/>
</dbReference>
<keyword evidence="3" id="KW-1185">Reference proteome</keyword>
<feature type="signal peptide" evidence="1">
    <location>
        <begin position="1"/>
        <end position="23"/>
    </location>
</feature>
<dbReference type="Proteomes" id="UP001216674">
    <property type="component" value="Unassembled WGS sequence"/>
</dbReference>
<accession>A0ABT6AKY7</accession>
<proteinExistence type="predicted"/>
<feature type="chain" id="PRO_5045210469" evidence="1">
    <location>
        <begin position="24"/>
        <end position="112"/>
    </location>
</feature>
<name>A0ABT6AKY7_9BURK</name>
<sequence length="112" mass="12948">MRRVLAICALAAGAAVTPGIVEARVDVGIGIGIPGPVFVAPPPPVYYEPPPVYYEPVPVYVEPQPVIVAPGYYGDWRARAWQERQWRERRWHEREWRIHHRGWRRGHDDEDD</sequence>
<protein>
    <submittedName>
        <fullName evidence="2">Uncharacterized protein</fullName>
    </submittedName>
</protein>
<evidence type="ECO:0000256" key="1">
    <source>
        <dbReference type="SAM" id="SignalP"/>
    </source>
</evidence>